<dbReference type="PROSITE" id="PS00018">
    <property type="entry name" value="EF_HAND_1"/>
    <property type="match status" value="1"/>
</dbReference>
<gene>
    <name evidence="16" type="ORF">Mucpa_5253</name>
</gene>
<evidence type="ECO:0000256" key="11">
    <source>
        <dbReference type="PROSITE-ProRule" id="PRU01360"/>
    </source>
</evidence>
<dbReference type="InterPro" id="IPR012910">
    <property type="entry name" value="Plug_dom"/>
</dbReference>
<feature type="signal peptide" evidence="13">
    <location>
        <begin position="1"/>
        <end position="37"/>
    </location>
</feature>
<evidence type="ECO:0000256" key="3">
    <source>
        <dbReference type="ARBA" id="ARBA00022452"/>
    </source>
</evidence>
<keyword evidence="2 11" id="KW-0813">Transport</keyword>
<dbReference type="SUPFAM" id="SSF49464">
    <property type="entry name" value="Carboxypeptidase regulatory domain-like"/>
    <property type="match status" value="1"/>
</dbReference>
<dbReference type="NCBIfam" id="TIGR04057">
    <property type="entry name" value="SusC_RagA_signa"/>
    <property type="match status" value="1"/>
</dbReference>
<comment type="similarity">
    <text evidence="11 12">Belongs to the TonB-dependent receptor family.</text>
</comment>
<keyword evidence="9 11" id="KW-0472">Membrane</keyword>
<dbReference type="RefSeq" id="WP_008510465.1">
    <property type="nucleotide sequence ID" value="NZ_CM001403.1"/>
</dbReference>
<keyword evidence="17" id="KW-1185">Reference proteome</keyword>
<dbReference type="Proteomes" id="UP000002774">
    <property type="component" value="Chromosome"/>
</dbReference>
<dbReference type="Pfam" id="PF07715">
    <property type="entry name" value="Plug"/>
    <property type="match status" value="1"/>
</dbReference>
<evidence type="ECO:0000256" key="6">
    <source>
        <dbReference type="ARBA" id="ARBA00023004"/>
    </source>
</evidence>
<dbReference type="Gene3D" id="2.60.40.1120">
    <property type="entry name" value="Carboxypeptidase-like, regulatory domain"/>
    <property type="match status" value="1"/>
</dbReference>
<keyword evidence="7" id="KW-0406">Ion transport</keyword>
<keyword evidence="13" id="KW-0732">Signal</keyword>
<keyword evidence="10 11" id="KW-0998">Cell outer membrane</keyword>
<evidence type="ECO:0000256" key="1">
    <source>
        <dbReference type="ARBA" id="ARBA00004571"/>
    </source>
</evidence>
<evidence type="ECO:0000256" key="8">
    <source>
        <dbReference type="ARBA" id="ARBA00023077"/>
    </source>
</evidence>
<dbReference type="InterPro" id="IPR018247">
    <property type="entry name" value="EF_Hand_1_Ca_BS"/>
</dbReference>
<name>H1Y5H6_9SPHI</name>
<dbReference type="InterPro" id="IPR036942">
    <property type="entry name" value="Beta-barrel_TonB_sf"/>
</dbReference>
<reference evidence="16" key="1">
    <citation type="submission" date="2011-09" db="EMBL/GenBank/DDBJ databases">
        <title>The permanent draft genome of Mucilaginibacter paludis DSM 18603.</title>
        <authorList>
            <consortium name="US DOE Joint Genome Institute (JGI-PGF)"/>
            <person name="Lucas S."/>
            <person name="Han J."/>
            <person name="Lapidus A."/>
            <person name="Bruce D."/>
            <person name="Goodwin L."/>
            <person name="Pitluck S."/>
            <person name="Peters L."/>
            <person name="Kyrpides N."/>
            <person name="Mavromatis K."/>
            <person name="Ivanova N."/>
            <person name="Mikhailova N."/>
            <person name="Held B."/>
            <person name="Detter J.C."/>
            <person name="Tapia R."/>
            <person name="Han C."/>
            <person name="Land M."/>
            <person name="Hauser L."/>
            <person name="Markowitz V."/>
            <person name="Cheng J.-F."/>
            <person name="Hugenholtz P."/>
            <person name="Woyke T."/>
            <person name="Wu D."/>
            <person name="Tindall B."/>
            <person name="Brambilla E."/>
            <person name="Klenk H.-P."/>
            <person name="Eisen J.A."/>
        </authorList>
    </citation>
    <scope>NUCLEOTIDE SEQUENCE [LARGE SCALE GENOMIC DNA]</scope>
    <source>
        <strain evidence="16">DSM 18603</strain>
    </source>
</reference>
<keyword evidence="8 12" id="KW-0798">TonB box</keyword>
<dbReference type="PANTHER" id="PTHR32552">
    <property type="entry name" value="FERRICHROME IRON RECEPTOR-RELATED"/>
    <property type="match status" value="1"/>
</dbReference>
<dbReference type="STRING" id="714943.Mucpa_5253"/>
<feature type="domain" description="TonB-dependent receptor plug" evidence="15">
    <location>
        <begin position="130"/>
        <end position="239"/>
    </location>
</feature>
<dbReference type="InterPro" id="IPR039426">
    <property type="entry name" value="TonB-dep_rcpt-like"/>
</dbReference>
<dbReference type="HOGENOM" id="CLU_004317_0_2_10"/>
<organism evidence="16 17">
    <name type="scientific">Mucilaginibacter paludis DSM 18603</name>
    <dbReference type="NCBI Taxonomy" id="714943"/>
    <lineage>
        <taxon>Bacteria</taxon>
        <taxon>Pseudomonadati</taxon>
        <taxon>Bacteroidota</taxon>
        <taxon>Sphingobacteriia</taxon>
        <taxon>Sphingobacteriales</taxon>
        <taxon>Sphingobacteriaceae</taxon>
        <taxon>Mucilaginibacter</taxon>
    </lineage>
</organism>
<evidence type="ECO:0000256" key="12">
    <source>
        <dbReference type="RuleBase" id="RU003357"/>
    </source>
</evidence>
<feature type="domain" description="TonB-dependent receptor-like beta-barrel" evidence="14">
    <location>
        <begin position="407"/>
        <end position="862"/>
    </location>
</feature>
<comment type="subcellular location">
    <subcellularLocation>
        <location evidence="1 11">Cell outer membrane</location>
        <topology evidence="1 11">Multi-pass membrane protein</topology>
    </subcellularLocation>
</comment>
<evidence type="ECO:0000259" key="15">
    <source>
        <dbReference type="Pfam" id="PF07715"/>
    </source>
</evidence>
<dbReference type="PANTHER" id="PTHR32552:SF81">
    <property type="entry name" value="TONB-DEPENDENT OUTER MEMBRANE RECEPTOR"/>
    <property type="match status" value="1"/>
</dbReference>
<protein>
    <submittedName>
        <fullName evidence="16">TonB-dependent receptor plug</fullName>
    </submittedName>
</protein>
<dbReference type="Gene3D" id="2.170.130.10">
    <property type="entry name" value="TonB-dependent receptor, plug domain"/>
    <property type="match status" value="1"/>
</dbReference>
<evidence type="ECO:0000256" key="10">
    <source>
        <dbReference type="ARBA" id="ARBA00023237"/>
    </source>
</evidence>
<evidence type="ECO:0000313" key="17">
    <source>
        <dbReference type="Proteomes" id="UP000002774"/>
    </source>
</evidence>
<dbReference type="NCBIfam" id="TIGR04056">
    <property type="entry name" value="OMP_RagA_SusC"/>
    <property type="match status" value="1"/>
</dbReference>
<proteinExistence type="inferred from homology"/>
<dbReference type="eggNOG" id="COG1629">
    <property type="taxonomic scope" value="Bacteria"/>
</dbReference>
<dbReference type="Pfam" id="PF00593">
    <property type="entry name" value="TonB_dep_Rec_b-barrel"/>
    <property type="match status" value="1"/>
</dbReference>
<evidence type="ECO:0000256" key="9">
    <source>
        <dbReference type="ARBA" id="ARBA00023136"/>
    </source>
</evidence>
<evidence type="ECO:0000256" key="2">
    <source>
        <dbReference type="ARBA" id="ARBA00022448"/>
    </source>
</evidence>
<evidence type="ECO:0000256" key="5">
    <source>
        <dbReference type="ARBA" id="ARBA00022692"/>
    </source>
</evidence>
<dbReference type="EMBL" id="CM001403">
    <property type="protein sequence ID" value="EHQ29328.1"/>
    <property type="molecule type" value="Genomic_DNA"/>
</dbReference>
<evidence type="ECO:0000313" key="16">
    <source>
        <dbReference type="EMBL" id="EHQ29328.1"/>
    </source>
</evidence>
<evidence type="ECO:0000256" key="7">
    <source>
        <dbReference type="ARBA" id="ARBA00023065"/>
    </source>
</evidence>
<sequence length="1064" mass="116350">MKKCILCFYCNPFKARQNFKKVFILLLLSFISLGSFAQAKKISGTVKDANNESLIGVTVKVKDGQASTSTDAQGKYTITVTGNQAVLIFSYLGFVSQQQMVGSRSIINVTLEGQSTGLNEVVVIGYGTSKKKDLTGSVAQVAMTDLNKAPVRSIDEALAGRIAGVQVNSSDGQPGSAVNIVIRGANSITQDNSPLYVVDGFPIEGFNLNTFNPQDIESIEVLKDASSTAIYGARGANGVVIITTKKGSAGDAQITFTTMQSFSKNIKTMQLMNAYDFLAYNLERDLTIGSSASPSPTYTYLTQPGKTLADYQNYPATDWQSPFFKTGSLRNYSLAIRGGTKQTLYSVSGSIDNQDGTIISTGYDRYQGRVTLDQTVNDKLKVGINANYAHMLQYGNSASASTNSGTTNILYSVWGYNPLSSYSDVDALDATTSSANDYKFNPILNQANLVRNVKTDNLNVNTYLTYSITPKLVLKVTGVLNNSIVDNENFNNSNTYYGSPLTNAGKSNGVNGSVSTAKVNNWANENTLTYTNIFNKAHNLNVLVGFTEQGNTSSTRGFGANFVPNESLGISGLDEGTLNPSATKDVSSLWNAASFLSRIAYNYNSKYYATFSYRADGSSKFAPQNHWGYFPSAAVAWRFTEEDFLKNNKIISDGKLRLSYGKTGNNRVGDFSYLSSTGIPTNMSYSFNNTYVSSIVPLTIGNPDLKWETTGQYDAGFDLSFLNSRINLTADVYRKTTKDLLLNATLPTSTGYSTAYENIGSVQNQGLELTLNTVNVVSKDFKWSSSFNISFNQNKVLALANNQEALLTSVAWDNNWSSIPGYIAKVGQPLGLMYGYIWDGVYQYSDFNKTATGTYILKDNVPTNGNTRTSIQPGDIKYKDLNGDGVVNSSDYTVIGRSQPIHTGGFSNNFTYKNFDLNIFFQWSYGNQIQNTSRLVFEGNALNKPYLEQFSSYSDHWTPTNTGSSNYRSGGYYGGGYSTRTVEDGSYLRLKTASLGYNIPKKLLKKINVSSFRVYVSGQNLYTWTKYTGLDPEVSTYNSALTGGFDYSAYPRSRTIAFGANITF</sequence>
<evidence type="ECO:0000256" key="13">
    <source>
        <dbReference type="SAM" id="SignalP"/>
    </source>
</evidence>
<evidence type="ECO:0000256" key="4">
    <source>
        <dbReference type="ARBA" id="ARBA00022496"/>
    </source>
</evidence>
<dbReference type="Pfam" id="PF13715">
    <property type="entry name" value="CarbopepD_reg_2"/>
    <property type="match status" value="1"/>
</dbReference>
<keyword evidence="5 11" id="KW-0812">Transmembrane</keyword>
<keyword evidence="16" id="KW-0675">Receptor</keyword>
<accession>H1Y5H6</accession>
<dbReference type="AlphaFoldDB" id="H1Y5H6"/>
<dbReference type="InterPro" id="IPR000531">
    <property type="entry name" value="Beta-barrel_TonB"/>
</dbReference>
<dbReference type="GO" id="GO:0006826">
    <property type="term" value="P:iron ion transport"/>
    <property type="evidence" value="ECO:0007669"/>
    <property type="project" value="UniProtKB-KW"/>
</dbReference>
<keyword evidence="3 11" id="KW-1134">Transmembrane beta strand</keyword>
<dbReference type="InterPro" id="IPR023996">
    <property type="entry name" value="TonB-dep_OMP_SusC/RagA"/>
</dbReference>
<dbReference type="InterPro" id="IPR037066">
    <property type="entry name" value="Plug_dom_sf"/>
</dbReference>
<dbReference type="GO" id="GO:0009279">
    <property type="term" value="C:cell outer membrane"/>
    <property type="evidence" value="ECO:0007669"/>
    <property type="project" value="UniProtKB-SubCell"/>
</dbReference>
<dbReference type="Gene3D" id="2.40.170.20">
    <property type="entry name" value="TonB-dependent receptor, beta-barrel domain"/>
    <property type="match status" value="1"/>
</dbReference>
<dbReference type="InterPro" id="IPR023997">
    <property type="entry name" value="TonB-dep_OMP_SusC/RagA_CS"/>
</dbReference>
<dbReference type="FunFam" id="2.170.130.10:FF:000008">
    <property type="entry name" value="SusC/RagA family TonB-linked outer membrane protein"/>
    <property type="match status" value="1"/>
</dbReference>
<feature type="chain" id="PRO_5003557469" evidence="13">
    <location>
        <begin position="38"/>
        <end position="1064"/>
    </location>
</feature>
<keyword evidence="6" id="KW-0408">Iron</keyword>
<dbReference type="SUPFAM" id="SSF56935">
    <property type="entry name" value="Porins"/>
    <property type="match status" value="1"/>
</dbReference>
<dbReference type="InterPro" id="IPR008969">
    <property type="entry name" value="CarboxyPept-like_regulatory"/>
</dbReference>
<dbReference type="OrthoDB" id="9768177at2"/>
<keyword evidence="4" id="KW-0410">Iron transport</keyword>
<evidence type="ECO:0000259" key="14">
    <source>
        <dbReference type="Pfam" id="PF00593"/>
    </source>
</evidence>
<dbReference type="PROSITE" id="PS52016">
    <property type="entry name" value="TONB_DEPENDENT_REC_3"/>
    <property type="match status" value="1"/>
</dbReference>